<evidence type="ECO:0000313" key="2">
    <source>
        <dbReference type="Proteomes" id="UP000256924"/>
    </source>
</evidence>
<name>A0A3D9BCN1_9FLAO</name>
<accession>A0A3D9BCN1</accession>
<dbReference type="Proteomes" id="UP000256924">
    <property type="component" value="Unassembled WGS sequence"/>
</dbReference>
<organism evidence="1 2">
    <name type="scientific">Candidatus Chryseobacterium massiliense</name>
    <dbReference type="NCBI Taxonomy" id="204089"/>
    <lineage>
        <taxon>Bacteria</taxon>
        <taxon>Pseudomonadati</taxon>
        <taxon>Bacteroidota</taxon>
        <taxon>Flavobacteriia</taxon>
        <taxon>Flavobacteriales</taxon>
        <taxon>Weeksellaceae</taxon>
        <taxon>Chryseobacterium group</taxon>
        <taxon>Chryseobacterium</taxon>
    </lineage>
</organism>
<protein>
    <submittedName>
        <fullName evidence="1">Uncharacterized protein</fullName>
    </submittedName>
</protein>
<reference evidence="1 2" key="1">
    <citation type="journal article" date="2004" name="Emerg. Infect. Dis.">
        <title>Amoebae-resisting bacteria isolated from human nasal swabs by amoebal coculture.</title>
        <authorList>
            <person name="Greub G."/>
            <person name="La Scola B."/>
            <person name="Raoult D."/>
        </authorList>
    </citation>
    <scope>NUCLEOTIDE SEQUENCE [LARGE SCALE GENOMIC DNA]</scope>
    <source>
        <strain evidence="1 2">CCUG 51329</strain>
    </source>
</reference>
<gene>
    <name evidence="1" type="ORF">DRF68_07795</name>
</gene>
<sequence length="102" mass="11599">MVIKYIVKNSTGTILQDTKNNNLDIDFHSTKIKSTQNSVIFFYSGTNCNVGWGDVYLKKVNATQISWEYRPNDIVTTASKCPPTLDTTIYLPETKDLIFTKQ</sequence>
<dbReference type="EMBL" id="QNVU01000011">
    <property type="protein sequence ID" value="REC51138.1"/>
    <property type="molecule type" value="Genomic_DNA"/>
</dbReference>
<comment type="caution">
    <text evidence="1">The sequence shown here is derived from an EMBL/GenBank/DDBJ whole genome shotgun (WGS) entry which is preliminary data.</text>
</comment>
<keyword evidence="2" id="KW-1185">Reference proteome</keyword>
<dbReference type="AlphaFoldDB" id="A0A3D9BCN1"/>
<evidence type="ECO:0000313" key="1">
    <source>
        <dbReference type="EMBL" id="REC51138.1"/>
    </source>
</evidence>
<proteinExistence type="predicted"/>